<dbReference type="PROSITE" id="PS50304">
    <property type="entry name" value="TUDOR"/>
    <property type="match status" value="1"/>
</dbReference>
<feature type="compositionally biased region" description="Low complexity" evidence="2">
    <location>
        <begin position="727"/>
        <end position="749"/>
    </location>
</feature>
<proteinExistence type="predicted"/>
<feature type="region of interest" description="Disordered" evidence="2">
    <location>
        <begin position="665"/>
        <end position="685"/>
    </location>
</feature>
<dbReference type="GO" id="GO:0007283">
    <property type="term" value="P:spermatogenesis"/>
    <property type="evidence" value="ECO:0007669"/>
    <property type="project" value="TreeGrafter"/>
</dbReference>
<dbReference type="InterPro" id="IPR004087">
    <property type="entry name" value="KH_dom"/>
</dbReference>
<dbReference type="InterPro" id="IPR036612">
    <property type="entry name" value="KH_dom_type_1_sf"/>
</dbReference>
<dbReference type="EMBL" id="JAAGNN010000009">
    <property type="protein sequence ID" value="KAF4084929.1"/>
    <property type="molecule type" value="Genomic_DNA"/>
</dbReference>
<evidence type="ECO:0000313" key="4">
    <source>
        <dbReference type="EMBL" id="KAF4084929.1"/>
    </source>
</evidence>
<dbReference type="InterPro" id="IPR035437">
    <property type="entry name" value="SNase_OB-fold_sf"/>
</dbReference>
<dbReference type="Gene3D" id="2.30.30.140">
    <property type="match status" value="1"/>
</dbReference>
<dbReference type="GO" id="GO:0043186">
    <property type="term" value="C:P granule"/>
    <property type="evidence" value="ECO:0007669"/>
    <property type="project" value="TreeGrafter"/>
</dbReference>
<name>A0A7J6AS21_AMEME</name>
<reference evidence="4 5" key="1">
    <citation type="submission" date="2020-02" db="EMBL/GenBank/DDBJ databases">
        <title>A chromosome-scale genome assembly of the black bullhead catfish (Ameiurus melas).</title>
        <authorList>
            <person name="Wen M."/>
            <person name="Zham M."/>
            <person name="Cabau C."/>
            <person name="Klopp C."/>
            <person name="Donnadieu C."/>
            <person name="Roques C."/>
            <person name="Bouchez O."/>
            <person name="Lampietro C."/>
            <person name="Jouanno E."/>
            <person name="Herpin A."/>
            <person name="Louis A."/>
            <person name="Berthelot C."/>
            <person name="Parey E."/>
            <person name="Roest-Crollius H."/>
            <person name="Braasch I."/>
            <person name="Postlethwait J."/>
            <person name="Robinson-Rechavi M."/>
            <person name="Echchiki A."/>
            <person name="Begum T."/>
            <person name="Montfort J."/>
            <person name="Schartl M."/>
            <person name="Bobe J."/>
            <person name="Guiguen Y."/>
        </authorList>
    </citation>
    <scope>NUCLEOTIDE SEQUENCE [LARGE SCALE GENOMIC DNA]</scope>
    <source>
        <strain evidence="4">M_S1</strain>
        <tissue evidence="4">Blood</tissue>
    </source>
</reference>
<feature type="compositionally biased region" description="Polar residues" evidence="2">
    <location>
        <begin position="815"/>
        <end position="830"/>
    </location>
</feature>
<dbReference type="AlphaFoldDB" id="A0A7J6AS21"/>
<dbReference type="GO" id="GO:0005739">
    <property type="term" value="C:mitochondrion"/>
    <property type="evidence" value="ECO:0007669"/>
    <property type="project" value="UniProtKB-ARBA"/>
</dbReference>
<evidence type="ECO:0000256" key="2">
    <source>
        <dbReference type="SAM" id="MobiDB-lite"/>
    </source>
</evidence>
<protein>
    <recommendedName>
        <fullName evidence="3">Tudor domain-containing protein</fullName>
    </recommendedName>
</protein>
<dbReference type="InterPro" id="IPR050621">
    <property type="entry name" value="Tudor_domain_containing"/>
</dbReference>
<evidence type="ECO:0000313" key="5">
    <source>
        <dbReference type="Proteomes" id="UP000593565"/>
    </source>
</evidence>
<accession>A0A7J6AS21</accession>
<feature type="compositionally biased region" description="Low complexity" evidence="2">
    <location>
        <begin position="665"/>
        <end position="678"/>
    </location>
</feature>
<feature type="domain" description="Tudor" evidence="3">
    <location>
        <begin position="350"/>
        <end position="409"/>
    </location>
</feature>
<dbReference type="CDD" id="cd20412">
    <property type="entry name" value="Tudor_TDRD2"/>
    <property type="match status" value="1"/>
</dbReference>
<dbReference type="PROSITE" id="PS50084">
    <property type="entry name" value="KH_TYPE_1"/>
    <property type="match status" value="1"/>
</dbReference>
<gene>
    <name evidence="4" type="ORF">AMELA_G00111610</name>
</gene>
<keyword evidence="5" id="KW-1185">Reference proteome</keyword>
<dbReference type="InterPro" id="IPR002999">
    <property type="entry name" value="Tudor"/>
</dbReference>
<evidence type="ECO:0000256" key="1">
    <source>
        <dbReference type="PROSITE-ProRule" id="PRU00117"/>
    </source>
</evidence>
<dbReference type="SUPFAM" id="SSF54791">
    <property type="entry name" value="Eukaryotic type KH-domain (KH-domain type I)"/>
    <property type="match status" value="1"/>
</dbReference>
<dbReference type="Pfam" id="PF00567">
    <property type="entry name" value="TUDOR"/>
    <property type="match status" value="1"/>
</dbReference>
<dbReference type="InterPro" id="IPR047380">
    <property type="entry name" value="TDRD2-like_tudor"/>
</dbReference>
<dbReference type="InterPro" id="IPR047381">
    <property type="entry name" value="KH-I_TDRKH_rpt2"/>
</dbReference>
<dbReference type="InterPro" id="IPR004088">
    <property type="entry name" value="KH_dom_type_1"/>
</dbReference>
<dbReference type="SMART" id="SM00333">
    <property type="entry name" value="TUDOR"/>
    <property type="match status" value="1"/>
</dbReference>
<feature type="region of interest" description="Disordered" evidence="2">
    <location>
        <begin position="718"/>
        <end position="791"/>
    </location>
</feature>
<dbReference type="GO" id="GO:0030719">
    <property type="term" value="P:P granule organization"/>
    <property type="evidence" value="ECO:0007669"/>
    <property type="project" value="TreeGrafter"/>
</dbReference>
<feature type="compositionally biased region" description="Acidic residues" evidence="2">
    <location>
        <begin position="774"/>
        <end position="783"/>
    </location>
</feature>
<dbReference type="Pfam" id="PF00013">
    <property type="entry name" value="KH_1"/>
    <property type="match status" value="1"/>
</dbReference>
<dbReference type="SMART" id="SM00322">
    <property type="entry name" value="KH"/>
    <property type="match status" value="1"/>
</dbReference>
<evidence type="ECO:0000259" key="3">
    <source>
        <dbReference type="PROSITE" id="PS50304"/>
    </source>
</evidence>
<dbReference type="GO" id="GO:0034587">
    <property type="term" value="P:piRNA processing"/>
    <property type="evidence" value="ECO:0007669"/>
    <property type="project" value="TreeGrafter"/>
</dbReference>
<dbReference type="Proteomes" id="UP000593565">
    <property type="component" value="Unassembled WGS sequence"/>
</dbReference>
<organism evidence="4 5">
    <name type="scientific">Ameiurus melas</name>
    <name type="common">Black bullhead</name>
    <name type="synonym">Silurus melas</name>
    <dbReference type="NCBI Taxonomy" id="219545"/>
    <lineage>
        <taxon>Eukaryota</taxon>
        <taxon>Metazoa</taxon>
        <taxon>Chordata</taxon>
        <taxon>Craniata</taxon>
        <taxon>Vertebrata</taxon>
        <taxon>Euteleostomi</taxon>
        <taxon>Actinopterygii</taxon>
        <taxon>Neopterygii</taxon>
        <taxon>Teleostei</taxon>
        <taxon>Ostariophysi</taxon>
        <taxon>Siluriformes</taxon>
        <taxon>Ictaluridae</taxon>
        <taxon>Ameiurus</taxon>
    </lineage>
</organism>
<keyword evidence="1" id="KW-0694">RNA-binding</keyword>
<feature type="region of interest" description="Disordered" evidence="2">
    <location>
        <begin position="814"/>
        <end position="839"/>
    </location>
</feature>
<comment type="caution">
    <text evidence="4">The sequence shown here is derived from an EMBL/GenBank/DDBJ whole genome shotgun (WGS) entry which is preliminary data.</text>
</comment>
<dbReference type="GO" id="GO:0003723">
    <property type="term" value="F:RNA binding"/>
    <property type="evidence" value="ECO:0007669"/>
    <property type="project" value="UniProtKB-UniRule"/>
</dbReference>
<dbReference type="Gene3D" id="3.30.1370.10">
    <property type="entry name" value="K Homology domain, type 1"/>
    <property type="match status" value="1"/>
</dbReference>
<dbReference type="PANTHER" id="PTHR22948:SF18">
    <property type="entry name" value="TUDOR AND KH DOMAIN-CONTAINING PROTEIN"/>
    <property type="match status" value="1"/>
</dbReference>
<dbReference type="SUPFAM" id="SSF63748">
    <property type="entry name" value="Tudor/PWWP/MBT"/>
    <property type="match status" value="1"/>
</dbReference>
<dbReference type="CDD" id="cd22429">
    <property type="entry name" value="KH-I_TDRKH_rpt2"/>
    <property type="match status" value="1"/>
</dbReference>
<sequence length="937" mass="101605">MAAVQEGPWKCLSTGKKVVLAAGLSVGATMGYILYRHIRSSSAQQQKTEQSRFSVPLDVYRSIARHQSTFLDLVSQKSGAKVNVLPNSEDQSAVCFLLQGTMQQNLLAKCALEKLANDSELISDVFEVPQTAFGRVIGRGGETLKLISRTSGARVNCPRERGRSLEEKGKITITGTRQEVLRAKDLIMEKVMENETVRKRISQSSALRQKRKALELEPVHKPQGPETVLIENMNGDSLLSPLTEVGLIQASGSNGFANSGDHTTENSLRSEEEEIYSPASPLEYSKFEIPSPDLSFQPGEHLEVYVSASENPQHFWIQIIGVRSLQLDKLTAEMSPFYNDDTLHEHRVDAIVVGDIVAAPYQNHGTWNRARVLGFLSSGLVDLYYVDYGDNGELPRDQLRSLRSDFLSLPFQAIECSLAEVQPAGDFWTEDALDDFERMTYCALWKPLLAKLCSYSHTEMSSWPSVKLYDNSQGKAVDLGEELIRLGHAVSCQDEGGGLRGDHDEPRSLQKLLDDMTGATSELSMSCISLSGSTYPSVAKQLTWSSSSCPSFLDVERADVDGNSSDGLMAPSSSLLYSTPSLSLSELVSHVLESSGSVLSPPCPDPRPIPHQSLVSCSDLPAATQVKHMQEFSSVTASSSSAIDGVTSALDSISLSDSVFLGTFSSSSSSSINVTSPSELMEPDSSLSTCSEHVCSCSSSSRSSDGIRGVWYDLTSSQDSSEMSLNTTTPTSSTASSSSCPTSSSSCLTETEDTTPVTSSSEIYVSSDLSSSAEDAEMPDGDPSEPSKSHQKCSVTCVCDSSSSDSDVIYIGATKSMSDPSVNGANNSDDSTSKTKVKRQQLLTGWTNVSSERLAEGLKEKKEEVCEEAMLREKVLELENKKANSGDGSKLPQYLEVSMMFLKTSLTDKRPKSCIHIETTCIHCWHGPHASYLQTQA</sequence>
<dbReference type="Gene3D" id="2.40.50.90">
    <property type="match status" value="1"/>
</dbReference>
<dbReference type="PANTHER" id="PTHR22948">
    <property type="entry name" value="TUDOR DOMAIN CONTAINING PROTEIN"/>
    <property type="match status" value="1"/>
</dbReference>